<reference evidence="4 5" key="2">
    <citation type="submission" date="2018-03" db="EMBL/GenBank/DDBJ databases">
        <title>Cross-interface Injection: A General Nanoliter Liquid Handling Method Applied to Single Cells Genome Amplification Automated Nanoliter Liquid Handling Applied to Single Cell Multiple Displacement Amplification.</title>
        <authorList>
            <person name="Yun J."/>
            <person name="Xu P."/>
            <person name="Xu J."/>
            <person name="Dai X."/>
            <person name="Wang Y."/>
            <person name="Zheng X."/>
            <person name="Cao C."/>
            <person name="Yi Q."/>
            <person name="Zhu Y."/>
            <person name="Wang L."/>
            <person name="Dong Z."/>
            <person name="Huang Y."/>
            <person name="Huang L."/>
            <person name="Du W."/>
        </authorList>
    </citation>
    <scope>NUCLEOTIDE SEQUENCE [LARGE SCALE GENOMIC DNA]</scope>
    <source>
        <strain evidence="4 5">Z-D1-2</strain>
    </source>
</reference>
<keyword evidence="1" id="KW-0812">Transmembrane</keyword>
<feature type="transmembrane region" description="Helical" evidence="1">
    <location>
        <begin position="57"/>
        <end position="74"/>
    </location>
</feature>
<evidence type="ECO:0000313" key="6">
    <source>
        <dbReference type="Proteomes" id="UP000636010"/>
    </source>
</evidence>
<feature type="domain" description="YcxB-like C-terminal" evidence="2">
    <location>
        <begin position="91"/>
        <end position="148"/>
    </location>
</feature>
<dbReference type="InterPro" id="IPR025588">
    <property type="entry name" value="YcxB-like_C"/>
</dbReference>
<proteinExistence type="predicted"/>
<dbReference type="Proteomes" id="UP000636010">
    <property type="component" value="Unassembled WGS sequence"/>
</dbReference>
<comment type="caution">
    <text evidence="4">The sequence shown here is derived from an EMBL/GenBank/DDBJ whole genome shotgun (WGS) entry which is preliminary data.</text>
</comment>
<dbReference type="EMBL" id="PYVU01000087">
    <property type="protein sequence ID" value="PTB95771.1"/>
    <property type="molecule type" value="Genomic_DNA"/>
</dbReference>
<dbReference type="EMBL" id="BMEC01000008">
    <property type="protein sequence ID" value="GGC39116.1"/>
    <property type="molecule type" value="Genomic_DNA"/>
</dbReference>
<feature type="transmembrane region" description="Helical" evidence="1">
    <location>
        <begin position="28"/>
        <end position="51"/>
    </location>
</feature>
<dbReference type="Pfam" id="PF14317">
    <property type="entry name" value="YcxB"/>
    <property type="match status" value="1"/>
</dbReference>
<sequence length="158" mass="18457">MLVKTKKYKLDNGTYIKTGLQNIVKEQWWVGLIAIALCCGYFLAPSIWWFIGTGIALLLYFLFWVIQFAGVTQLEQYKILFEKLSYEITSQQILIKLNTKQGMPVKWDQIKSAKQSKKAFILVLSKAQFIYLPYKIFNSENEKKFVETILKRKSLIKA</sequence>
<reference evidence="3" key="1">
    <citation type="journal article" date="2014" name="Int. J. Syst. Evol. Microbiol.">
        <title>Complete genome of a new Firmicutes species belonging to the dominant human colonic microbiota ('Ruminococcus bicirculans') reveals two chromosomes and a selective capacity to utilize plant glucans.</title>
        <authorList>
            <consortium name="NISC Comparative Sequencing Program"/>
            <person name="Wegmann U."/>
            <person name="Louis P."/>
            <person name="Goesmann A."/>
            <person name="Henrissat B."/>
            <person name="Duncan S.H."/>
            <person name="Flint H.J."/>
        </authorList>
    </citation>
    <scope>NUCLEOTIDE SEQUENCE</scope>
    <source>
        <strain evidence="3">CGMCC 1.10832</strain>
    </source>
</reference>
<keyword evidence="1" id="KW-0472">Membrane</keyword>
<reference evidence="6" key="3">
    <citation type="journal article" date="2019" name="Int. J. Syst. Evol. Microbiol.">
        <title>The Global Catalogue of Microorganisms (GCM) 10K type strain sequencing project: providing services to taxonomists for standard genome sequencing and annotation.</title>
        <authorList>
            <consortium name="The Broad Institute Genomics Platform"/>
            <consortium name="The Broad Institute Genome Sequencing Center for Infectious Disease"/>
            <person name="Wu L."/>
            <person name="Ma J."/>
        </authorList>
    </citation>
    <scope>NUCLEOTIDE SEQUENCE [LARGE SCALE GENOMIC DNA]</scope>
    <source>
        <strain evidence="6">CGMCC 1.10832</strain>
    </source>
</reference>
<protein>
    <recommendedName>
        <fullName evidence="2">YcxB-like C-terminal domain-containing protein</fullName>
    </recommendedName>
</protein>
<evidence type="ECO:0000259" key="2">
    <source>
        <dbReference type="Pfam" id="PF14317"/>
    </source>
</evidence>
<accession>A0A2T4DPL8</accession>
<dbReference type="RefSeq" id="WP_188464051.1">
    <property type="nucleotide sequence ID" value="NZ_BAABHU010000008.1"/>
</dbReference>
<evidence type="ECO:0000313" key="3">
    <source>
        <dbReference type="EMBL" id="GGC39116.1"/>
    </source>
</evidence>
<reference evidence="3" key="4">
    <citation type="submission" date="2024-05" db="EMBL/GenBank/DDBJ databases">
        <authorList>
            <person name="Sun Q."/>
            <person name="Zhou Y."/>
        </authorList>
    </citation>
    <scope>NUCLEOTIDE SEQUENCE</scope>
    <source>
        <strain evidence="3">CGMCC 1.10832</strain>
    </source>
</reference>
<evidence type="ECO:0000256" key="1">
    <source>
        <dbReference type="SAM" id="Phobius"/>
    </source>
</evidence>
<dbReference type="Proteomes" id="UP000240608">
    <property type="component" value="Unassembled WGS sequence"/>
</dbReference>
<keyword evidence="1" id="KW-1133">Transmembrane helix</keyword>
<evidence type="ECO:0000313" key="5">
    <source>
        <dbReference type="Proteomes" id="UP000240608"/>
    </source>
</evidence>
<gene>
    <name evidence="4" type="ORF">C9994_10245</name>
    <name evidence="3" type="ORF">GCM10011506_25740</name>
</gene>
<keyword evidence="6" id="KW-1185">Reference proteome</keyword>
<organism evidence="4 5">
    <name type="scientific">Marivirga lumbricoides</name>
    <dbReference type="NCBI Taxonomy" id="1046115"/>
    <lineage>
        <taxon>Bacteria</taxon>
        <taxon>Pseudomonadati</taxon>
        <taxon>Bacteroidota</taxon>
        <taxon>Cytophagia</taxon>
        <taxon>Cytophagales</taxon>
        <taxon>Marivirgaceae</taxon>
        <taxon>Marivirga</taxon>
    </lineage>
</organism>
<evidence type="ECO:0000313" key="4">
    <source>
        <dbReference type="EMBL" id="PTB95771.1"/>
    </source>
</evidence>
<name>A0A2T4DPL8_9BACT</name>
<dbReference type="AlphaFoldDB" id="A0A2T4DPL8"/>